<gene>
    <name evidence="2" type="ORF">ACCI49_11305</name>
</gene>
<reference evidence="2 3" key="1">
    <citation type="submission" date="2024-08" db="EMBL/GenBank/DDBJ databases">
        <authorList>
            <person name="Ishaq N."/>
        </authorList>
    </citation>
    <scope>NUCLEOTIDE SEQUENCE [LARGE SCALE GENOMIC DNA]</scope>
    <source>
        <strain evidence="2 3">DSM 18651</strain>
    </source>
</reference>
<keyword evidence="1" id="KW-1133">Transmembrane helix</keyword>
<accession>A0ABV4NZJ9</accession>
<evidence type="ECO:0000313" key="3">
    <source>
        <dbReference type="Proteomes" id="UP001569428"/>
    </source>
</evidence>
<organism evidence="2 3">
    <name type="scientific">Microbulbifer epialgicus</name>
    <dbReference type="NCBI Taxonomy" id="393907"/>
    <lineage>
        <taxon>Bacteria</taxon>
        <taxon>Pseudomonadati</taxon>
        <taxon>Pseudomonadota</taxon>
        <taxon>Gammaproteobacteria</taxon>
        <taxon>Cellvibrionales</taxon>
        <taxon>Microbulbiferaceae</taxon>
        <taxon>Microbulbifer</taxon>
    </lineage>
</organism>
<keyword evidence="1" id="KW-0472">Membrane</keyword>
<protein>
    <submittedName>
        <fullName evidence="2">Uncharacterized protein</fullName>
    </submittedName>
</protein>
<name>A0ABV4NZJ9_9GAMM</name>
<sequence length="509" mass="56764">MEDILMFPGLIRCLRFVFLINIFSASVFFNVTIAESIIDPPKNPFLADSPWPMSHRNPYNQGSSYLKGIELDDISGLQTELSETIPVPIILAYSPVYKVTGKRVVWGSTLGSVFKMDMSGNQINKIDTKLKGEMTGGLSGAYVLVDEDYKFYVPDGSSLLVYGDAIKGDPGSEINLYKKFDIPEELLSAESEVIVGMNMTYDGYICLATSKGLVLVINRDLDKFYHTRIDEDEEISNSISIDEEGGIYVVSSKKMYRFQWTGNRISADKRKGAWKTAYEAGQETPWPGRLGIGSGSTPTLMNAGDDKLVVFTDGQELMNLVVMWRDQIPMGWKPISEGKDRRIAAEIPITFGNPNATRSISEQSVLVRGDRAFVVNNDYGWDFSRFPDVPERLTVLFSNFPDNAPYGIEQFHWNSYSRTLSSLWANKEISCPNGVPTMSESSNLVYCWGQRQGMWTLEAVNWDTGESVFHIPLGYREKYNSVYSAAQIGGSGEIVSGTFGGVVRLQPSK</sequence>
<evidence type="ECO:0000313" key="2">
    <source>
        <dbReference type="EMBL" id="MFA0811505.1"/>
    </source>
</evidence>
<feature type="transmembrane region" description="Helical" evidence="1">
    <location>
        <begin position="12"/>
        <end position="33"/>
    </location>
</feature>
<keyword evidence="1" id="KW-0812">Transmembrane</keyword>
<dbReference type="InterPro" id="IPR011047">
    <property type="entry name" value="Quinoprotein_ADH-like_sf"/>
</dbReference>
<dbReference type="SUPFAM" id="SSF50998">
    <property type="entry name" value="Quinoprotein alcohol dehydrogenase-like"/>
    <property type="match status" value="1"/>
</dbReference>
<comment type="caution">
    <text evidence="2">The sequence shown here is derived from an EMBL/GenBank/DDBJ whole genome shotgun (WGS) entry which is preliminary data.</text>
</comment>
<dbReference type="Proteomes" id="UP001569428">
    <property type="component" value="Unassembled WGS sequence"/>
</dbReference>
<evidence type="ECO:0000256" key="1">
    <source>
        <dbReference type="SAM" id="Phobius"/>
    </source>
</evidence>
<proteinExistence type="predicted"/>
<dbReference type="RefSeq" id="WP_371839065.1">
    <property type="nucleotide sequence ID" value="NZ_JBGMEK010000021.1"/>
</dbReference>
<dbReference type="EMBL" id="JBGMEK010000021">
    <property type="protein sequence ID" value="MFA0811505.1"/>
    <property type="molecule type" value="Genomic_DNA"/>
</dbReference>
<keyword evidence="3" id="KW-1185">Reference proteome</keyword>